<proteinExistence type="predicted"/>
<dbReference type="AlphaFoldDB" id="A0A6M8HS30"/>
<feature type="domain" description="Thioredoxin" evidence="2">
    <location>
        <begin position="32"/>
        <end position="165"/>
    </location>
</feature>
<dbReference type="Pfam" id="PF13899">
    <property type="entry name" value="Thioredoxin_7"/>
    <property type="match status" value="1"/>
</dbReference>
<feature type="chain" id="PRO_5027081258" evidence="1">
    <location>
        <begin position="24"/>
        <end position="171"/>
    </location>
</feature>
<protein>
    <submittedName>
        <fullName evidence="3">Thioredoxin fold domain-containing protein</fullName>
    </submittedName>
</protein>
<accession>A0A6M8HS30</accession>
<name>A0A6M8HS30_9PROT</name>
<feature type="signal peptide" evidence="1">
    <location>
        <begin position="1"/>
        <end position="23"/>
    </location>
</feature>
<keyword evidence="1" id="KW-0732">Signal</keyword>
<dbReference type="EMBL" id="CP053708">
    <property type="protein sequence ID" value="QKE91001.1"/>
    <property type="molecule type" value="Genomic_DNA"/>
</dbReference>
<gene>
    <name evidence="3" type="ORF">HN018_13950</name>
</gene>
<dbReference type="PROSITE" id="PS51352">
    <property type="entry name" value="THIOREDOXIN_2"/>
    <property type="match status" value="1"/>
</dbReference>
<dbReference type="Proteomes" id="UP000500767">
    <property type="component" value="Chromosome"/>
</dbReference>
<dbReference type="InterPro" id="IPR036249">
    <property type="entry name" value="Thioredoxin-like_sf"/>
</dbReference>
<dbReference type="RefSeq" id="WP_171833473.1">
    <property type="nucleotide sequence ID" value="NZ_CP053708.1"/>
</dbReference>
<organism evidence="3 4">
    <name type="scientific">Lichenicola cladoniae</name>
    <dbReference type="NCBI Taxonomy" id="1484109"/>
    <lineage>
        <taxon>Bacteria</taxon>
        <taxon>Pseudomonadati</taxon>
        <taxon>Pseudomonadota</taxon>
        <taxon>Alphaproteobacteria</taxon>
        <taxon>Acetobacterales</taxon>
        <taxon>Acetobacteraceae</taxon>
        <taxon>Lichenicola</taxon>
    </lineage>
</organism>
<dbReference type="SUPFAM" id="SSF52833">
    <property type="entry name" value="Thioredoxin-like"/>
    <property type="match status" value="1"/>
</dbReference>
<sequence>MRTLKSVVLAASLLVGLATPVMAAGLAKPVDLPTQQPAPDPHPYDTAANAQAQVDAAFAEAKRTGKKVMIDFGANWCPDCRLLSSVFEMPQVKAWKESHFAAVAVNVDRFNVNMDIPARYGVKVKAIPTVLILTPDGKLLNADGTLALGNARTMSPQAAVDLIASWDARGT</sequence>
<evidence type="ECO:0000313" key="4">
    <source>
        <dbReference type="Proteomes" id="UP000500767"/>
    </source>
</evidence>
<evidence type="ECO:0000259" key="2">
    <source>
        <dbReference type="PROSITE" id="PS51352"/>
    </source>
</evidence>
<dbReference type="CDD" id="cd02947">
    <property type="entry name" value="TRX_family"/>
    <property type="match status" value="1"/>
</dbReference>
<evidence type="ECO:0000313" key="3">
    <source>
        <dbReference type="EMBL" id="QKE91001.1"/>
    </source>
</evidence>
<dbReference type="InterPro" id="IPR013766">
    <property type="entry name" value="Thioredoxin_domain"/>
</dbReference>
<dbReference type="KEGG" id="lck:HN018_13950"/>
<keyword evidence="4" id="KW-1185">Reference proteome</keyword>
<reference evidence="3 4" key="1">
    <citation type="journal article" date="2014" name="World J. Microbiol. Biotechnol.">
        <title>Biodiversity and physiological characteristics of Antarctic and Arctic lichens-associated bacteria.</title>
        <authorList>
            <person name="Lee Y.M."/>
            <person name="Kim E.H."/>
            <person name="Lee H.K."/>
            <person name="Hong S.G."/>
        </authorList>
    </citation>
    <scope>NUCLEOTIDE SEQUENCE [LARGE SCALE GENOMIC DNA]</scope>
    <source>
        <strain evidence="3 4">PAMC 26569</strain>
    </source>
</reference>
<dbReference type="Gene3D" id="3.40.30.10">
    <property type="entry name" value="Glutaredoxin"/>
    <property type="match status" value="1"/>
</dbReference>
<evidence type="ECO:0000256" key="1">
    <source>
        <dbReference type="SAM" id="SignalP"/>
    </source>
</evidence>